<dbReference type="Gene3D" id="2.30.30.100">
    <property type="match status" value="1"/>
</dbReference>
<feature type="region of interest" description="Disordered" evidence="1">
    <location>
        <begin position="79"/>
        <end position="122"/>
    </location>
</feature>
<dbReference type="InterPro" id="IPR025609">
    <property type="entry name" value="Lsm14-like_N"/>
</dbReference>
<organism evidence="3 4">
    <name type="scientific">Durusdinium trenchii</name>
    <dbReference type="NCBI Taxonomy" id="1381693"/>
    <lineage>
        <taxon>Eukaryota</taxon>
        <taxon>Sar</taxon>
        <taxon>Alveolata</taxon>
        <taxon>Dinophyceae</taxon>
        <taxon>Suessiales</taxon>
        <taxon>Symbiodiniaceae</taxon>
        <taxon>Durusdinium</taxon>
    </lineage>
</organism>
<dbReference type="Proteomes" id="UP001642464">
    <property type="component" value="Unassembled WGS sequence"/>
</dbReference>
<feature type="compositionally biased region" description="Polar residues" evidence="1">
    <location>
        <begin position="79"/>
        <end position="97"/>
    </location>
</feature>
<dbReference type="CDD" id="cd01736">
    <property type="entry name" value="LSm14_N"/>
    <property type="match status" value="1"/>
</dbReference>
<dbReference type="Pfam" id="PF12701">
    <property type="entry name" value="LSM14"/>
    <property type="match status" value="1"/>
</dbReference>
<dbReference type="InterPro" id="IPR010920">
    <property type="entry name" value="LSM_dom_sf"/>
</dbReference>
<dbReference type="PANTHER" id="PTHR13586">
    <property type="entry name" value="SCD6 PROTEIN-RELATED"/>
    <property type="match status" value="1"/>
</dbReference>
<evidence type="ECO:0000313" key="4">
    <source>
        <dbReference type="Proteomes" id="UP001642464"/>
    </source>
</evidence>
<proteinExistence type="predicted"/>
<sequence>MSSSAVPYIGRKISLVSNSEIRYEGILYTINTQESTIALQSVRSFGTEGRKMPEVPPSSEVYDFIIFRGQDIKDLTVLDNQGKPSSTSDPAIISVNQRPAGGKDAKGKGDSGGPAPGFMQGKATYGSRCRHLAGRLLVETQKLS</sequence>
<accession>A0ABP0L994</accession>
<feature type="domain" description="Sm" evidence="2">
    <location>
        <begin position="1"/>
        <end position="81"/>
    </location>
</feature>
<evidence type="ECO:0000259" key="2">
    <source>
        <dbReference type="PROSITE" id="PS52002"/>
    </source>
</evidence>
<evidence type="ECO:0000313" key="3">
    <source>
        <dbReference type="EMBL" id="CAK9035726.1"/>
    </source>
</evidence>
<dbReference type="SUPFAM" id="SSF50182">
    <property type="entry name" value="Sm-like ribonucleoproteins"/>
    <property type="match status" value="1"/>
</dbReference>
<dbReference type="PANTHER" id="PTHR13586:SF0">
    <property type="entry name" value="TRAILER HITCH, ISOFORM H"/>
    <property type="match status" value="1"/>
</dbReference>
<reference evidence="3 4" key="1">
    <citation type="submission" date="2024-02" db="EMBL/GenBank/DDBJ databases">
        <authorList>
            <person name="Chen Y."/>
            <person name="Shah S."/>
            <person name="Dougan E. K."/>
            <person name="Thang M."/>
            <person name="Chan C."/>
        </authorList>
    </citation>
    <scope>NUCLEOTIDE SEQUENCE [LARGE SCALE GENOMIC DNA]</scope>
</reference>
<gene>
    <name evidence="3" type="ORF">SCF082_LOCUS21424</name>
</gene>
<protein>
    <submittedName>
        <fullName evidence="3">Protein decapping 5</fullName>
    </submittedName>
</protein>
<name>A0ABP0L994_9DINO</name>
<dbReference type="EMBL" id="CAXAMM010015191">
    <property type="protein sequence ID" value="CAK9035726.1"/>
    <property type="molecule type" value="Genomic_DNA"/>
</dbReference>
<comment type="caution">
    <text evidence="3">The sequence shown here is derived from an EMBL/GenBank/DDBJ whole genome shotgun (WGS) entry which is preliminary data.</text>
</comment>
<dbReference type="InterPro" id="IPR047575">
    <property type="entry name" value="Sm"/>
</dbReference>
<evidence type="ECO:0000256" key="1">
    <source>
        <dbReference type="SAM" id="MobiDB-lite"/>
    </source>
</evidence>
<keyword evidence="4" id="KW-1185">Reference proteome</keyword>
<dbReference type="SMART" id="SM01271">
    <property type="entry name" value="LSM14"/>
    <property type="match status" value="1"/>
</dbReference>
<dbReference type="PROSITE" id="PS52002">
    <property type="entry name" value="SM"/>
    <property type="match status" value="1"/>
</dbReference>